<dbReference type="PRINTS" id="PR00111">
    <property type="entry name" value="ABHYDROLASE"/>
</dbReference>
<evidence type="ECO:0000313" key="4">
    <source>
        <dbReference type="EMBL" id="TPX37584.1"/>
    </source>
</evidence>
<gene>
    <name evidence="4" type="ORF">SmJEL517_g00475</name>
</gene>
<organism evidence="4 5">
    <name type="scientific">Synchytrium microbalum</name>
    <dbReference type="NCBI Taxonomy" id="1806994"/>
    <lineage>
        <taxon>Eukaryota</taxon>
        <taxon>Fungi</taxon>
        <taxon>Fungi incertae sedis</taxon>
        <taxon>Chytridiomycota</taxon>
        <taxon>Chytridiomycota incertae sedis</taxon>
        <taxon>Chytridiomycetes</taxon>
        <taxon>Synchytriales</taxon>
        <taxon>Synchytriaceae</taxon>
        <taxon>Synchytrium</taxon>
    </lineage>
</organism>
<name>A0A507CHQ5_9FUNG</name>
<protein>
    <recommendedName>
        <fullName evidence="3">AB hydrolase-1 domain-containing protein</fullName>
    </recommendedName>
</protein>
<dbReference type="SUPFAM" id="SSF53474">
    <property type="entry name" value="alpha/beta-Hydrolases"/>
    <property type="match status" value="1"/>
</dbReference>
<dbReference type="GO" id="GO:0016020">
    <property type="term" value="C:membrane"/>
    <property type="evidence" value="ECO:0007669"/>
    <property type="project" value="TreeGrafter"/>
</dbReference>
<dbReference type="RefSeq" id="XP_031027495.1">
    <property type="nucleotide sequence ID" value="XM_031166404.1"/>
</dbReference>
<dbReference type="Pfam" id="PF00561">
    <property type="entry name" value="Abhydrolase_1"/>
    <property type="match status" value="1"/>
</dbReference>
<dbReference type="GO" id="GO:0016787">
    <property type="term" value="F:hydrolase activity"/>
    <property type="evidence" value="ECO:0007669"/>
    <property type="project" value="UniProtKB-KW"/>
</dbReference>
<dbReference type="STRING" id="1806994.A0A507CHQ5"/>
<feature type="domain" description="AB hydrolase-1" evidence="3">
    <location>
        <begin position="38"/>
        <end position="153"/>
    </location>
</feature>
<dbReference type="EMBL" id="QEAO01000002">
    <property type="protein sequence ID" value="TPX37584.1"/>
    <property type="molecule type" value="Genomic_DNA"/>
</dbReference>
<dbReference type="InterPro" id="IPR029058">
    <property type="entry name" value="AB_hydrolase_fold"/>
</dbReference>
<dbReference type="GeneID" id="42001701"/>
<dbReference type="Gene3D" id="3.40.50.1820">
    <property type="entry name" value="alpha/beta hydrolase"/>
    <property type="match status" value="1"/>
</dbReference>
<dbReference type="InterPro" id="IPR050266">
    <property type="entry name" value="AB_hydrolase_sf"/>
</dbReference>
<keyword evidence="2" id="KW-0378">Hydrolase</keyword>
<dbReference type="PANTHER" id="PTHR43798">
    <property type="entry name" value="MONOACYLGLYCEROL LIPASE"/>
    <property type="match status" value="1"/>
</dbReference>
<dbReference type="PANTHER" id="PTHR43798:SF14">
    <property type="entry name" value="SERINE HYDROLASE-LIKE PROTEIN DDB_G0286239"/>
    <property type="match status" value="1"/>
</dbReference>
<reference evidence="4 5" key="1">
    <citation type="journal article" date="2019" name="Sci. Rep.">
        <title>Comparative genomics of chytrid fungi reveal insights into the obligate biotrophic and pathogenic lifestyle of Synchytrium endobioticum.</title>
        <authorList>
            <person name="van de Vossenberg B.T.L.H."/>
            <person name="Warris S."/>
            <person name="Nguyen H.D.T."/>
            <person name="van Gent-Pelzer M.P.E."/>
            <person name="Joly D.L."/>
            <person name="van de Geest H.C."/>
            <person name="Bonants P.J.M."/>
            <person name="Smith D.S."/>
            <person name="Levesque C.A."/>
            <person name="van der Lee T.A.J."/>
        </authorList>
    </citation>
    <scope>NUCLEOTIDE SEQUENCE [LARGE SCALE GENOMIC DNA]</scope>
    <source>
        <strain evidence="4 5">JEL517</strain>
    </source>
</reference>
<evidence type="ECO:0000256" key="1">
    <source>
        <dbReference type="ARBA" id="ARBA00008645"/>
    </source>
</evidence>
<comment type="similarity">
    <text evidence="1">Belongs to the AB hydrolase superfamily.</text>
</comment>
<comment type="caution">
    <text evidence="4">The sequence shown here is derived from an EMBL/GenBank/DDBJ whole genome shotgun (WGS) entry which is preliminary data.</text>
</comment>
<dbReference type="InterPro" id="IPR000073">
    <property type="entry name" value="AB_hydrolase_1"/>
</dbReference>
<evidence type="ECO:0000256" key="2">
    <source>
        <dbReference type="ARBA" id="ARBA00022801"/>
    </source>
</evidence>
<dbReference type="OrthoDB" id="408373at2759"/>
<evidence type="ECO:0000259" key="3">
    <source>
        <dbReference type="Pfam" id="PF00561"/>
    </source>
</evidence>
<dbReference type="AlphaFoldDB" id="A0A507CHQ5"/>
<keyword evidence="5" id="KW-1185">Reference proteome</keyword>
<accession>A0A507CHQ5</accession>
<sequence length="352" mass="38837">MGVRVEQLAIPVPSGITLRAKAWGVPPVDNDDACRRAIIASHGWLDNAGSYDLIAPMLAEKAGAYIVCLDLAGHGLSDHRQPHLEYLLWDYVDDMLGVVDYFGWPKANILGHSMGGHISLIFAGTFPDRVSKLCVIESFGPSFKFQDDPKELRDHILKRRALDSGRGKPIYESIEKACLARTKGLTKVSMDAARLLTERGLTRVVEGNQDVGIPGRGLISEEGDDEIETNGGASVDASGVTSVKYTWSTDKRLTLRPFLRWADNAVENFLRAITAPTQLIFGLQTAIWNLDDDFCKTRFTWFGNLRKDLLPGTHHLHLEAETAEAVGDSILEFLELGDDANRPLKKAKGEEN</sequence>
<evidence type="ECO:0000313" key="5">
    <source>
        <dbReference type="Proteomes" id="UP000319731"/>
    </source>
</evidence>
<proteinExistence type="inferred from homology"/>
<dbReference type="Proteomes" id="UP000319731">
    <property type="component" value="Unassembled WGS sequence"/>
</dbReference>